<keyword evidence="2" id="KW-1185">Reference proteome</keyword>
<dbReference type="Proteomes" id="UP000265520">
    <property type="component" value="Unassembled WGS sequence"/>
</dbReference>
<comment type="caution">
    <text evidence="1">The sequence shown here is derived from an EMBL/GenBank/DDBJ whole genome shotgun (WGS) entry which is preliminary data.</text>
</comment>
<dbReference type="EMBL" id="LXQA011295146">
    <property type="protein sequence ID" value="MCI92250.1"/>
    <property type="molecule type" value="Genomic_DNA"/>
</dbReference>
<name>A0A392W0K5_9FABA</name>
<dbReference type="AlphaFoldDB" id="A0A392W0K5"/>
<evidence type="ECO:0000313" key="1">
    <source>
        <dbReference type="EMBL" id="MCI92250.1"/>
    </source>
</evidence>
<accession>A0A392W0K5</accession>
<reference evidence="1 2" key="1">
    <citation type="journal article" date="2018" name="Front. Plant Sci.">
        <title>Red Clover (Trifolium pratense) and Zigzag Clover (T. medium) - A Picture of Genomic Similarities and Differences.</title>
        <authorList>
            <person name="Dluhosova J."/>
            <person name="Istvanek J."/>
            <person name="Nedelnik J."/>
            <person name="Repkova J."/>
        </authorList>
    </citation>
    <scope>NUCLEOTIDE SEQUENCE [LARGE SCALE GENOMIC DNA]</scope>
    <source>
        <strain evidence="2">cv. 10/8</strain>
        <tissue evidence="1">Leaf</tissue>
    </source>
</reference>
<feature type="non-terminal residue" evidence="1">
    <location>
        <position position="39"/>
    </location>
</feature>
<organism evidence="1 2">
    <name type="scientific">Trifolium medium</name>
    <dbReference type="NCBI Taxonomy" id="97028"/>
    <lineage>
        <taxon>Eukaryota</taxon>
        <taxon>Viridiplantae</taxon>
        <taxon>Streptophyta</taxon>
        <taxon>Embryophyta</taxon>
        <taxon>Tracheophyta</taxon>
        <taxon>Spermatophyta</taxon>
        <taxon>Magnoliopsida</taxon>
        <taxon>eudicotyledons</taxon>
        <taxon>Gunneridae</taxon>
        <taxon>Pentapetalae</taxon>
        <taxon>rosids</taxon>
        <taxon>fabids</taxon>
        <taxon>Fabales</taxon>
        <taxon>Fabaceae</taxon>
        <taxon>Papilionoideae</taxon>
        <taxon>50 kb inversion clade</taxon>
        <taxon>NPAAA clade</taxon>
        <taxon>Hologalegina</taxon>
        <taxon>IRL clade</taxon>
        <taxon>Trifolieae</taxon>
        <taxon>Trifolium</taxon>
    </lineage>
</organism>
<sequence length="39" mass="4332">MKTRGRGKIEESPMVTRTRKAVRVVEEEGRVENSVTSAG</sequence>
<proteinExistence type="predicted"/>
<evidence type="ECO:0000313" key="2">
    <source>
        <dbReference type="Proteomes" id="UP000265520"/>
    </source>
</evidence>
<protein>
    <submittedName>
        <fullName evidence="1">Uncharacterized protein</fullName>
    </submittedName>
</protein>